<name>A0A9Q0QR96_9MAGN</name>
<organism evidence="2 3">
    <name type="scientific">Protea cynaroides</name>
    <dbReference type="NCBI Taxonomy" id="273540"/>
    <lineage>
        <taxon>Eukaryota</taxon>
        <taxon>Viridiplantae</taxon>
        <taxon>Streptophyta</taxon>
        <taxon>Embryophyta</taxon>
        <taxon>Tracheophyta</taxon>
        <taxon>Spermatophyta</taxon>
        <taxon>Magnoliopsida</taxon>
        <taxon>Proteales</taxon>
        <taxon>Proteaceae</taxon>
        <taxon>Protea</taxon>
    </lineage>
</organism>
<evidence type="ECO:0000313" key="3">
    <source>
        <dbReference type="Proteomes" id="UP001141806"/>
    </source>
</evidence>
<dbReference type="PANTHER" id="PTHR43023:SF3">
    <property type="entry name" value="PROTEIN TRIGALACTOSYLDIACYLGLYCEROL 3, CHLOROPLASTIC"/>
    <property type="match status" value="1"/>
</dbReference>
<dbReference type="AlphaFoldDB" id="A0A9Q0QR96"/>
<reference evidence="2" key="1">
    <citation type="journal article" date="2023" name="Plant J.">
        <title>The genome of the king protea, Protea cynaroides.</title>
        <authorList>
            <person name="Chang J."/>
            <person name="Duong T.A."/>
            <person name="Schoeman C."/>
            <person name="Ma X."/>
            <person name="Roodt D."/>
            <person name="Barker N."/>
            <person name="Li Z."/>
            <person name="Van de Peer Y."/>
            <person name="Mizrachi E."/>
        </authorList>
    </citation>
    <scope>NUCLEOTIDE SEQUENCE</scope>
    <source>
        <tissue evidence="2">Young leaves</tissue>
    </source>
</reference>
<comment type="caution">
    <text evidence="2">The sequence shown here is derived from an EMBL/GenBank/DDBJ whole genome shotgun (WGS) entry which is preliminary data.</text>
</comment>
<dbReference type="OrthoDB" id="6500128at2759"/>
<dbReference type="EMBL" id="JAMYWD010000006">
    <property type="protein sequence ID" value="KAJ4968940.1"/>
    <property type="molecule type" value="Genomic_DNA"/>
</dbReference>
<evidence type="ECO:0000313" key="2">
    <source>
        <dbReference type="EMBL" id="KAJ4968940.1"/>
    </source>
</evidence>
<protein>
    <submittedName>
        <fullName evidence="2">Uncharacterized protein</fullName>
    </submittedName>
</protein>
<gene>
    <name evidence="2" type="ORF">NE237_015641</name>
</gene>
<dbReference type="Proteomes" id="UP001141806">
    <property type="component" value="Unassembled WGS sequence"/>
</dbReference>
<sequence length="149" mass="16581">MSTNIVSTANSSFLPLNHFGGLSRSARLLVLSKRSLGSCSKERKIVCACTAPPRNWPDGFSSVNFNDPSCKEKDSPTMENLSMAREVEDDYDVLIECRNVYKSFGEKHILRGVSFKGEVLIWGRQRLGLISDEEISGLRIGLVFQSSTF</sequence>
<keyword evidence="3" id="KW-1185">Reference proteome</keyword>
<proteinExistence type="predicted"/>
<dbReference type="PANTHER" id="PTHR43023">
    <property type="entry name" value="PROTEIN TRIGALACTOSYLDIACYLGLYCEROL 3, CHLOROPLASTIC"/>
    <property type="match status" value="1"/>
</dbReference>
<accession>A0A9Q0QR96</accession>
<keyword evidence="1" id="KW-0813">Transport</keyword>
<evidence type="ECO:0000256" key="1">
    <source>
        <dbReference type="ARBA" id="ARBA00022448"/>
    </source>
</evidence>